<organism evidence="7 8">
    <name type="scientific">Botryosphaeria dothidea</name>
    <dbReference type="NCBI Taxonomy" id="55169"/>
    <lineage>
        <taxon>Eukaryota</taxon>
        <taxon>Fungi</taxon>
        <taxon>Dikarya</taxon>
        <taxon>Ascomycota</taxon>
        <taxon>Pezizomycotina</taxon>
        <taxon>Dothideomycetes</taxon>
        <taxon>Dothideomycetes incertae sedis</taxon>
        <taxon>Botryosphaeriales</taxon>
        <taxon>Botryosphaeriaceae</taxon>
        <taxon>Botryosphaeria</taxon>
    </lineage>
</organism>
<evidence type="ECO:0000256" key="4">
    <source>
        <dbReference type="ARBA" id="ARBA00023002"/>
    </source>
</evidence>
<dbReference type="GO" id="GO:0004497">
    <property type="term" value="F:monooxygenase activity"/>
    <property type="evidence" value="ECO:0007669"/>
    <property type="project" value="InterPro"/>
</dbReference>
<dbReference type="Pfam" id="PF01494">
    <property type="entry name" value="FAD_binding_3"/>
    <property type="match status" value="1"/>
</dbReference>
<comment type="caution">
    <text evidence="7">The sequence shown here is derived from an EMBL/GenBank/DDBJ whole genome shotgun (WGS) entry which is preliminary data.</text>
</comment>
<feature type="transmembrane region" description="Helical" evidence="5">
    <location>
        <begin position="612"/>
        <end position="637"/>
    </location>
</feature>
<keyword evidence="5" id="KW-0812">Transmembrane</keyword>
<dbReference type="Gene3D" id="3.50.50.60">
    <property type="entry name" value="FAD/NAD(P)-binding domain"/>
    <property type="match status" value="2"/>
</dbReference>
<evidence type="ECO:0000256" key="2">
    <source>
        <dbReference type="ARBA" id="ARBA00022630"/>
    </source>
</evidence>
<name>A0A8H4IK08_9PEZI</name>
<dbReference type="PANTHER" id="PTHR47356">
    <property type="entry name" value="FAD-DEPENDENT MONOOXYGENASE ASQG-RELATED"/>
    <property type="match status" value="1"/>
</dbReference>
<evidence type="ECO:0000256" key="3">
    <source>
        <dbReference type="ARBA" id="ARBA00022827"/>
    </source>
</evidence>
<dbReference type="OrthoDB" id="10029326at2759"/>
<dbReference type="InterPro" id="IPR050562">
    <property type="entry name" value="FAD_mOase_fung"/>
</dbReference>
<dbReference type="PANTHER" id="PTHR47356:SF2">
    <property type="entry name" value="FAD-BINDING DOMAIN-CONTAINING PROTEIN-RELATED"/>
    <property type="match status" value="1"/>
</dbReference>
<keyword evidence="2" id="KW-0285">Flavoprotein</keyword>
<dbReference type="SUPFAM" id="SSF51905">
    <property type="entry name" value="FAD/NAD(P)-binding domain"/>
    <property type="match status" value="1"/>
</dbReference>
<proteinExistence type="inferred from homology"/>
<feature type="domain" description="FAD-binding" evidence="6">
    <location>
        <begin position="166"/>
        <end position="221"/>
    </location>
</feature>
<dbReference type="AlphaFoldDB" id="A0A8H4IK08"/>
<dbReference type="EMBL" id="WWBZ02000073">
    <property type="protein sequence ID" value="KAF4301852.1"/>
    <property type="molecule type" value="Genomic_DNA"/>
</dbReference>
<dbReference type="Proteomes" id="UP000572817">
    <property type="component" value="Unassembled WGS sequence"/>
</dbReference>
<keyword evidence="4" id="KW-0560">Oxidoreductase</keyword>
<dbReference type="InterPro" id="IPR002938">
    <property type="entry name" value="FAD-bd"/>
</dbReference>
<feature type="transmembrane region" description="Helical" evidence="5">
    <location>
        <begin position="419"/>
        <end position="441"/>
    </location>
</feature>
<keyword evidence="3" id="KW-0274">FAD</keyword>
<evidence type="ECO:0000256" key="1">
    <source>
        <dbReference type="ARBA" id="ARBA00007992"/>
    </source>
</evidence>
<keyword evidence="5" id="KW-1133">Transmembrane helix</keyword>
<feature type="transmembrane region" description="Helical" evidence="5">
    <location>
        <begin position="521"/>
        <end position="543"/>
    </location>
</feature>
<protein>
    <submittedName>
        <fullName evidence="7">FAD binding domain protein</fullName>
    </submittedName>
</protein>
<keyword evidence="8" id="KW-1185">Reference proteome</keyword>
<gene>
    <name evidence="7" type="ORF">GTA08_BOTSDO10429</name>
</gene>
<keyword evidence="5" id="KW-0472">Membrane</keyword>
<comment type="similarity">
    <text evidence="1">Belongs to the paxM FAD-dependent monooxygenase family.</text>
</comment>
<dbReference type="InterPro" id="IPR036188">
    <property type="entry name" value="FAD/NAD-bd_sf"/>
</dbReference>
<feature type="transmembrane region" description="Helical" evidence="5">
    <location>
        <begin position="383"/>
        <end position="399"/>
    </location>
</feature>
<evidence type="ECO:0000259" key="6">
    <source>
        <dbReference type="Pfam" id="PF01494"/>
    </source>
</evidence>
<evidence type="ECO:0000313" key="8">
    <source>
        <dbReference type="Proteomes" id="UP000572817"/>
    </source>
</evidence>
<evidence type="ECO:0000256" key="5">
    <source>
        <dbReference type="SAM" id="Phobius"/>
    </source>
</evidence>
<evidence type="ECO:0000313" key="7">
    <source>
        <dbReference type="EMBL" id="KAF4301852.1"/>
    </source>
</evidence>
<accession>A0A8H4IK08</accession>
<dbReference type="GO" id="GO:0071949">
    <property type="term" value="F:FAD binding"/>
    <property type="evidence" value="ECO:0007669"/>
    <property type="project" value="InterPro"/>
</dbReference>
<sequence length="659" mass="72237">MYFKSPEGKILGKTQDAAKHFIARHGYDPCFIDRQMAIEVFYNRLEDNSKVLVNRRVAEVKPLATGIQVTTQDGSTYTGDIAVGADGVHSTVRKIMWEIGDKLSPGYLPKSDQTDVTCDYTCIFGISRPGKKFEFERDSSHVVVNHNRSYLVIEGPGGRIYWFLFFVCTKWHFGRITLVGDSVHKFNSISGQGGNSAIETAASLATEIFNMLKAQPEGVQDIRHDRLVKMVEDGHKQSAFSALETPLYEFIARNIISLTGPDGFLSMFSDAAVSAERLPMLPMPKRPRFEPYQDELPAKPLPVYHISSKIAAVIFGILLFVAKKAMWINFDLLGGDNDAPTFVGAPLRTYYTGIGPVDEMLATLSACFGDSVHGHDPSHPIQLAYLLTLLLPVLIIWTVEGYRASNRLNTLSLPFLFGIAYQLQGIGAIAPLYFLLSALLTPSLRATNRPVPLAAALSVLPATILGYALPTILLFLPYANAHTHQGVAALLTYLGKRAIEAARPEAPLAQYEKRDVGVLRGAYGVAFWVTLLAHMAIVAFVALTDLPAVTFRNVFGGLPSPLVAWSAGTWEEGLFVFVKYDFAFSAGAILLWGLYSVWEVRRAGFTTTREAVAAAVAVVVGQVLVGPGATYAGLWWWREGQWAREAILEGGGGEASLRR</sequence>
<feature type="transmembrane region" description="Helical" evidence="5">
    <location>
        <begin position="453"/>
        <end position="476"/>
    </location>
</feature>
<feature type="transmembrane region" description="Helical" evidence="5">
    <location>
        <begin position="582"/>
        <end position="600"/>
    </location>
</feature>
<reference evidence="7" key="1">
    <citation type="submission" date="2020-04" db="EMBL/GenBank/DDBJ databases">
        <title>Genome Assembly and Annotation of Botryosphaeria dothidea sdau 11-99, a Latent Pathogen of Apple Fruit Ring Rot in China.</title>
        <authorList>
            <person name="Yu C."/>
            <person name="Diao Y."/>
            <person name="Lu Q."/>
            <person name="Zhao J."/>
            <person name="Cui S."/>
            <person name="Peng C."/>
            <person name="He B."/>
            <person name="Liu H."/>
        </authorList>
    </citation>
    <scope>NUCLEOTIDE SEQUENCE [LARGE SCALE GENOMIC DNA]</scope>
    <source>
        <strain evidence="7">Sdau11-99</strain>
    </source>
</reference>